<comment type="caution">
    <text evidence="5">The sequence shown here is derived from an EMBL/GenBank/DDBJ whole genome shotgun (WGS) entry which is preliminary data.</text>
</comment>
<evidence type="ECO:0000256" key="2">
    <source>
        <dbReference type="ARBA" id="ARBA00007639"/>
    </source>
</evidence>
<keyword evidence="6" id="KW-1185">Reference proteome</keyword>
<gene>
    <name evidence="5" type="ORF">K4A83_09870</name>
</gene>
<dbReference type="Pfam" id="PF13407">
    <property type="entry name" value="Peripla_BP_4"/>
    <property type="match status" value="1"/>
</dbReference>
<dbReference type="EMBL" id="JAIHOM010000040">
    <property type="protein sequence ID" value="MCW6036566.1"/>
    <property type="molecule type" value="Genomic_DNA"/>
</dbReference>
<evidence type="ECO:0000256" key="3">
    <source>
        <dbReference type="ARBA" id="ARBA00022729"/>
    </source>
</evidence>
<organism evidence="5 6">
    <name type="scientific">Spirulina subsalsa FACHB-351</name>
    <dbReference type="NCBI Taxonomy" id="234711"/>
    <lineage>
        <taxon>Bacteria</taxon>
        <taxon>Bacillati</taxon>
        <taxon>Cyanobacteriota</taxon>
        <taxon>Cyanophyceae</taxon>
        <taxon>Spirulinales</taxon>
        <taxon>Spirulinaceae</taxon>
        <taxon>Spirulina</taxon>
    </lineage>
</organism>
<evidence type="ECO:0000259" key="4">
    <source>
        <dbReference type="Pfam" id="PF13407"/>
    </source>
</evidence>
<feature type="domain" description="Periplasmic binding protein" evidence="4">
    <location>
        <begin position="36"/>
        <end position="291"/>
    </location>
</feature>
<dbReference type="PANTHER" id="PTHR46847">
    <property type="entry name" value="D-ALLOSE-BINDING PERIPLASMIC PROTEIN-RELATED"/>
    <property type="match status" value="1"/>
</dbReference>
<dbReference type="InterPro" id="IPR028082">
    <property type="entry name" value="Peripla_BP_I"/>
</dbReference>
<protein>
    <submittedName>
        <fullName evidence="5">Substrate-binding domain-containing protein</fullName>
    </submittedName>
</protein>
<sequence>MKRTTRTILLFFVVIGLVCCQTLNQWTGTASPTLRIGLVTNNLQALFFNQMLEGAKQAAQDNNIELLIKNPNGDPQLQRDYIQEFVTNQVDGIIVVSIESELLQEAITSAQLADIPVIAVDGILEHPGVIVQIGVDNIGGSRQIAGFFNHWAREQGLTAAQIGVIGAFESWIQNQRQQAFIERVTGNQHQIVAVVNGNNEKAIAKQAAEELLANFPKLDAIFATGEPALISAIAQVRFQRQTDRTVIVGWDLSPAAIQGLKEGFVLGVVQQDPYQEGEQGVKVLIDLHQGKTVPPLIEVPIDIVTSETVNQYEGVYRWSWEDEGTGI</sequence>
<accession>A0ABT3L4Y6</accession>
<reference evidence="5 6" key="1">
    <citation type="submission" date="2021-08" db="EMBL/GenBank/DDBJ databases">
        <title>Draft genome sequence of Spirulina subsalsa with high tolerance to salinity and hype-accumulation of phycocyanin.</title>
        <authorList>
            <person name="Pei H."/>
            <person name="Jiang L."/>
        </authorList>
    </citation>
    <scope>NUCLEOTIDE SEQUENCE [LARGE SCALE GENOMIC DNA]</scope>
    <source>
        <strain evidence="5 6">FACHB-351</strain>
    </source>
</reference>
<dbReference type="Proteomes" id="UP001526426">
    <property type="component" value="Unassembled WGS sequence"/>
</dbReference>
<keyword evidence="3" id="KW-0732">Signal</keyword>
<proteinExistence type="inferred from homology"/>
<dbReference type="RefSeq" id="WP_265264340.1">
    <property type="nucleotide sequence ID" value="NZ_JAIHOM010000040.1"/>
</dbReference>
<evidence type="ECO:0000256" key="1">
    <source>
        <dbReference type="ARBA" id="ARBA00004196"/>
    </source>
</evidence>
<comment type="subcellular location">
    <subcellularLocation>
        <location evidence="1">Cell envelope</location>
    </subcellularLocation>
</comment>
<comment type="similarity">
    <text evidence="2">Belongs to the bacterial solute-binding protein 2 family.</text>
</comment>
<name>A0ABT3L4Y6_9CYAN</name>
<dbReference type="SUPFAM" id="SSF53822">
    <property type="entry name" value="Periplasmic binding protein-like I"/>
    <property type="match status" value="1"/>
</dbReference>
<dbReference type="Gene3D" id="3.40.50.2300">
    <property type="match status" value="2"/>
</dbReference>
<dbReference type="PANTHER" id="PTHR46847:SF1">
    <property type="entry name" value="D-ALLOSE-BINDING PERIPLASMIC PROTEIN-RELATED"/>
    <property type="match status" value="1"/>
</dbReference>
<evidence type="ECO:0000313" key="6">
    <source>
        <dbReference type="Proteomes" id="UP001526426"/>
    </source>
</evidence>
<dbReference type="InterPro" id="IPR025997">
    <property type="entry name" value="SBP_2_dom"/>
</dbReference>
<evidence type="ECO:0000313" key="5">
    <source>
        <dbReference type="EMBL" id="MCW6036566.1"/>
    </source>
</evidence>